<evidence type="ECO:0000313" key="4">
    <source>
        <dbReference type="Proteomes" id="UP000218765"/>
    </source>
</evidence>
<feature type="signal peptide" evidence="1">
    <location>
        <begin position="1"/>
        <end position="36"/>
    </location>
</feature>
<evidence type="ECO:0000313" key="3">
    <source>
        <dbReference type="EMBL" id="BAZ93604.1"/>
    </source>
</evidence>
<feature type="chain" id="PRO_5012803247" description="CNP1-like uncharacterized domain-containing protein" evidence="1">
    <location>
        <begin position="37"/>
        <end position="196"/>
    </location>
</feature>
<keyword evidence="4" id="KW-1185">Reference proteome</keyword>
<name>A0A1Z4VQX2_9GAMM</name>
<protein>
    <recommendedName>
        <fullName evidence="2">CNP1-like uncharacterized domain-containing protein</fullName>
    </recommendedName>
</protein>
<accession>A0A1Z4VQX2</accession>
<dbReference type="EMBL" id="AP018052">
    <property type="protein sequence ID" value="BAZ93604.1"/>
    <property type="molecule type" value="Genomic_DNA"/>
</dbReference>
<dbReference type="KEGG" id="ttc:FOKN1_1205"/>
<dbReference type="AlphaFoldDB" id="A0A1Z4VQX2"/>
<organism evidence="3 4">
    <name type="scientific">Thiohalobacter thiocyanaticus</name>
    <dbReference type="NCBI Taxonomy" id="585455"/>
    <lineage>
        <taxon>Bacteria</taxon>
        <taxon>Pseudomonadati</taxon>
        <taxon>Pseudomonadota</taxon>
        <taxon>Gammaproteobacteria</taxon>
        <taxon>Thiohalobacterales</taxon>
        <taxon>Thiohalobacteraceae</taxon>
        <taxon>Thiohalobacter</taxon>
    </lineage>
</organism>
<keyword evidence="1" id="KW-0732">Signal</keyword>
<sequence length="196" mass="22636">MPTGDAVNSHRIPRIARRAAAVLALFLPGIFVTAQAVDEDVYPQHQYVEPDEDQEWKELEVRLPPFPEADQFRALPSQLPNTSLELQLDPDSIRVDEDGVIRYLLRIQSPSGAGNLFYEGLRCNTAQYRTYAYATSAERWQRMRGDDWQALDAGGTTRFRRFLYRHYFCEPGVGYLSEDEIRKRVRYGAPLFYDDP</sequence>
<feature type="domain" description="CNP1-like uncharacterised" evidence="2">
    <location>
        <begin position="51"/>
        <end position="184"/>
    </location>
</feature>
<dbReference type="Pfam" id="PF08750">
    <property type="entry name" value="CNP1"/>
    <property type="match status" value="1"/>
</dbReference>
<dbReference type="InterPro" id="IPR014861">
    <property type="entry name" value="CNP1-like_dom"/>
</dbReference>
<reference evidence="3 4" key="1">
    <citation type="submission" date="2017-05" db="EMBL/GenBank/DDBJ databases">
        <title>Thiocyanate degradation by Thiohalobacter thiocyanaticus FOKN1.</title>
        <authorList>
            <person name="Oshiki M."/>
            <person name="Fukushima T."/>
            <person name="Kawano S."/>
            <person name="Nakagawa J."/>
        </authorList>
    </citation>
    <scope>NUCLEOTIDE SEQUENCE [LARGE SCALE GENOMIC DNA]</scope>
    <source>
        <strain evidence="3 4">FOKN1</strain>
    </source>
</reference>
<proteinExistence type="predicted"/>
<evidence type="ECO:0000256" key="1">
    <source>
        <dbReference type="SAM" id="SignalP"/>
    </source>
</evidence>
<gene>
    <name evidence="3" type="ORF">FOKN1_1205</name>
</gene>
<evidence type="ECO:0000259" key="2">
    <source>
        <dbReference type="Pfam" id="PF08750"/>
    </source>
</evidence>
<dbReference type="Proteomes" id="UP000218765">
    <property type="component" value="Chromosome"/>
</dbReference>